<protein>
    <submittedName>
        <fullName evidence="2">Uncharacterized protein</fullName>
    </submittedName>
</protein>
<evidence type="ECO:0000313" key="3">
    <source>
        <dbReference type="Proteomes" id="UP000774326"/>
    </source>
</evidence>
<proteinExistence type="predicted"/>
<comment type="caution">
    <text evidence="2">The sequence shown here is derived from an EMBL/GenBank/DDBJ whole genome shotgun (WGS) entry which is preliminary data.</text>
</comment>
<keyword evidence="3" id="KW-1185">Reference proteome</keyword>
<evidence type="ECO:0000313" key="2">
    <source>
        <dbReference type="EMBL" id="KAH3688171.1"/>
    </source>
</evidence>
<dbReference type="AlphaFoldDB" id="A0A9P8TR73"/>
<reference evidence="2" key="2">
    <citation type="submission" date="2021-01" db="EMBL/GenBank/DDBJ databases">
        <authorList>
            <person name="Schikora-Tamarit M.A."/>
        </authorList>
    </citation>
    <scope>NUCLEOTIDE SEQUENCE</scope>
    <source>
        <strain evidence="2">CBS2887</strain>
    </source>
</reference>
<gene>
    <name evidence="2" type="ORF">WICPIJ_000813</name>
</gene>
<name>A0A9P8TR73_WICPI</name>
<dbReference type="Proteomes" id="UP000774326">
    <property type="component" value="Unassembled WGS sequence"/>
</dbReference>
<feature type="coiled-coil region" evidence="1">
    <location>
        <begin position="87"/>
        <end position="143"/>
    </location>
</feature>
<keyword evidence="1" id="KW-0175">Coiled coil</keyword>
<evidence type="ECO:0000256" key="1">
    <source>
        <dbReference type="SAM" id="Coils"/>
    </source>
</evidence>
<dbReference type="EMBL" id="JAEUBG010000470">
    <property type="protein sequence ID" value="KAH3688171.1"/>
    <property type="molecule type" value="Genomic_DNA"/>
</dbReference>
<reference evidence="2" key="1">
    <citation type="journal article" date="2021" name="Open Biol.">
        <title>Shared evolutionary footprints suggest mitochondrial oxidative damage underlies multiple complex I losses in fungi.</title>
        <authorList>
            <person name="Schikora-Tamarit M.A."/>
            <person name="Marcet-Houben M."/>
            <person name="Nosek J."/>
            <person name="Gabaldon T."/>
        </authorList>
    </citation>
    <scope>NUCLEOTIDE SEQUENCE</scope>
    <source>
        <strain evidence="2">CBS2887</strain>
    </source>
</reference>
<sequence>MVIIRVAESPVLTSSGTFFSNTNTTPIELQSPATHHGNFVLRVGRDSKNNGVVNVFDLINFIDLIVAGQTTPPDGATDDGSDGSDVVAEAVADALEEEAEADVLEEEAEADVLEEEAVADALEEEAEADILEEEAESDVLEEDFNSLDVLVDVFVEVEEENVLVSKTAEEVAVVWEEVFEVKEEVVVGAAEEEMAVVDVDDNCFVLAAAPGVVKRPAVIADVSEQANCITSQMVIIRVAESPVLTSSGTFFSNTNTTPIELQSPATHHGDFVLRVGRKC</sequence>
<accession>A0A9P8TR73</accession>
<organism evidence="2 3">
    <name type="scientific">Wickerhamomyces pijperi</name>
    <name type="common">Yeast</name>
    <name type="synonym">Pichia pijperi</name>
    <dbReference type="NCBI Taxonomy" id="599730"/>
    <lineage>
        <taxon>Eukaryota</taxon>
        <taxon>Fungi</taxon>
        <taxon>Dikarya</taxon>
        <taxon>Ascomycota</taxon>
        <taxon>Saccharomycotina</taxon>
        <taxon>Saccharomycetes</taxon>
        <taxon>Phaffomycetales</taxon>
        <taxon>Wickerhamomycetaceae</taxon>
        <taxon>Wickerhamomyces</taxon>
    </lineage>
</organism>